<comment type="caution">
    <text evidence="1">The sequence shown here is derived from an EMBL/GenBank/DDBJ whole genome shotgun (WGS) entry which is preliminary data.</text>
</comment>
<organism evidence="1 2">
    <name type="scientific">Eiseniibacteriota bacterium</name>
    <dbReference type="NCBI Taxonomy" id="2212470"/>
    <lineage>
        <taxon>Bacteria</taxon>
        <taxon>Candidatus Eiseniibacteriota</taxon>
    </lineage>
</organism>
<name>A0A9D6L566_UNCEI</name>
<sequence>MKNMRWFVPSLTLAALMATGCFLISGQFLIHFDLGNVNVVASGVDGVGVDLNTVKDYSKHKDNLKDLADIAILGTFVNTGVNDIDVEVWLVDEATPSLTTPGAVMAGGVRAWGPFKLKAGTSHTITWDESAVLFGAGKAPLLAQIKGDGIFTLYALTQSGAYAFQINNGKLIAVIDVAAS</sequence>
<gene>
    <name evidence="1" type="ORF">HY076_07195</name>
</gene>
<accession>A0A9D6L566</accession>
<proteinExistence type="predicted"/>
<protein>
    <submittedName>
        <fullName evidence="1">Uncharacterized protein</fullName>
    </submittedName>
</protein>
<evidence type="ECO:0000313" key="1">
    <source>
        <dbReference type="EMBL" id="MBI3540042.1"/>
    </source>
</evidence>
<dbReference type="EMBL" id="JACQAY010000234">
    <property type="protein sequence ID" value="MBI3540042.1"/>
    <property type="molecule type" value="Genomic_DNA"/>
</dbReference>
<reference evidence="1" key="1">
    <citation type="submission" date="2020-07" db="EMBL/GenBank/DDBJ databases">
        <title>Huge and variable diversity of episymbiotic CPR bacteria and DPANN archaea in groundwater ecosystems.</title>
        <authorList>
            <person name="He C.Y."/>
            <person name="Keren R."/>
            <person name="Whittaker M."/>
            <person name="Farag I.F."/>
            <person name="Doudna J."/>
            <person name="Cate J.H.D."/>
            <person name="Banfield J.F."/>
        </authorList>
    </citation>
    <scope>NUCLEOTIDE SEQUENCE</scope>
    <source>
        <strain evidence="1">NC_groundwater_928_Pr1_S-0.2um_72_17</strain>
    </source>
</reference>
<evidence type="ECO:0000313" key="2">
    <source>
        <dbReference type="Proteomes" id="UP000807850"/>
    </source>
</evidence>
<dbReference type="PROSITE" id="PS51257">
    <property type="entry name" value="PROKAR_LIPOPROTEIN"/>
    <property type="match status" value="1"/>
</dbReference>
<dbReference type="Proteomes" id="UP000807850">
    <property type="component" value="Unassembled WGS sequence"/>
</dbReference>
<dbReference type="AlphaFoldDB" id="A0A9D6L566"/>